<feature type="binding site" evidence="6">
    <location>
        <position position="102"/>
    </location>
    <ligand>
        <name>Ca(2+)</name>
        <dbReference type="ChEBI" id="CHEBI:29108"/>
    </ligand>
</feature>
<dbReference type="FunFam" id="2.120.10.100:FF:000001">
    <property type="entry name" value="Soluble calcium-activated nucleotidase 1"/>
    <property type="match status" value="1"/>
</dbReference>
<dbReference type="PANTHER" id="PTHR13023:SF2">
    <property type="entry name" value="SOLUBLE CALCIUM-ACTIVATED NUCLEOTIDASE 1"/>
    <property type="match status" value="1"/>
</dbReference>
<dbReference type="Pfam" id="PF06079">
    <property type="entry name" value="Apyrase"/>
    <property type="match status" value="1"/>
</dbReference>
<keyword evidence="3" id="KW-0378">Hydrolase</keyword>
<evidence type="ECO:0000256" key="6">
    <source>
        <dbReference type="PIRSR" id="PIRSR609283-1"/>
    </source>
</evidence>
<evidence type="ECO:0000313" key="7">
    <source>
        <dbReference type="Proteomes" id="UP000887540"/>
    </source>
</evidence>
<feature type="binding site" evidence="6">
    <location>
        <position position="217"/>
    </location>
    <ligand>
        <name>Ca(2+)</name>
        <dbReference type="ChEBI" id="CHEBI:29108"/>
    </ligand>
</feature>
<evidence type="ECO:0000256" key="2">
    <source>
        <dbReference type="ARBA" id="ARBA00022723"/>
    </source>
</evidence>
<dbReference type="GO" id="GO:0030166">
    <property type="term" value="P:proteoglycan biosynthetic process"/>
    <property type="evidence" value="ECO:0007669"/>
    <property type="project" value="TreeGrafter"/>
</dbReference>
<evidence type="ECO:0000256" key="1">
    <source>
        <dbReference type="ARBA" id="ARBA00001913"/>
    </source>
</evidence>
<keyword evidence="4 6" id="KW-0106">Calcium</keyword>
<accession>A0A914EDL4</accession>
<dbReference type="GO" id="GO:0005509">
    <property type="term" value="F:calcium ion binding"/>
    <property type="evidence" value="ECO:0007669"/>
    <property type="project" value="InterPro"/>
</dbReference>
<evidence type="ECO:0000256" key="5">
    <source>
        <dbReference type="ARBA" id="ARBA00025738"/>
    </source>
</evidence>
<reference evidence="8" key="1">
    <citation type="submission" date="2022-11" db="UniProtKB">
        <authorList>
            <consortium name="WormBaseParasite"/>
        </authorList>
    </citation>
    <scope>IDENTIFICATION</scope>
</reference>
<dbReference type="WBParaSite" id="ACRNAN_scaffold7071.g6678.t1">
    <property type="protein sequence ID" value="ACRNAN_scaffold7071.g6678.t1"/>
    <property type="gene ID" value="ACRNAN_scaffold7071.g6678"/>
</dbReference>
<dbReference type="GO" id="GO:0045134">
    <property type="term" value="F:UDP phosphatase activity"/>
    <property type="evidence" value="ECO:0007669"/>
    <property type="project" value="TreeGrafter"/>
</dbReference>
<sequence length="339" mass="38954">MIALRGHVIRKVELRTVRSYDSTLAYAPVYSPDGTTTLPLMLIADMDSESADKSAKNTWLSPSKRGYLVFNLKSKYFSIHWYADYNYTFQLSYGGRGMELSDLKFFDGHLLAPDDRTGVIFKLTKDKVVPWVINSDGDGNVNKTFKTEWMAIKNDELYVGGYGKEWTDLNGNILNYNPMWIKVIDRFGAVKNVDWITEFRNLRASLGIYFPAYIISESCQWSDVHKKWFFLPRRVSYQPYNDVADQFKGSNLLITADECFRNFSHVEVGKVHPTRGFSAFQFLPGTNDTVIIALKTEEVESLPFATYVMIFAINGTIYLDETKVPGAYKFEGLEFFNWL</sequence>
<comment type="similarity">
    <text evidence="5">Belongs to the apyrase family.</text>
</comment>
<feature type="binding site" evidence="6">
    <location>
        <position position="148"/>
    </location>
    <ligand>
        <name>Ca(2+)</name>
        <dbReference type="ChEBI" id="CHEBI:29108"/>
    </ligand>
</feature>
<dbReference type="AlphaFoldDB" id="A0A914EDL4"/>
<dbReference type="PANTHER" id="PTHR13023">
    <property type="entry name" value="APYRASE"/>
    <property type="match status" value="1"/>
</dbReference>
<dbReference type="Proteomes" id="UP000887540">
    <property type="component" value="Unplaced"/>
</dbReference>
<organism evidence="7 8">
    <name type="scientific">Acrobeloides nanus</name>
    <dbReference type="NCBI Taxonomy" id="290746"/>
    <lineage>
        <taxon>Eukaryota</taxon>
        <taxon>Metazoa</taxon>
        <taxon>Ecdysozoa</taxon>
        <taxon>Nematoda</taxon>
        <taxon>Chromadorea</taxon>
        <taxon>Rhabditida</taxon>
        <taxon>Tylenchina</taxon>
        <taxon>Cephalobomorpha</taxon>
        <taxon>Cephaloboidea</taxon>
        <taxon>Cephalobidae</taxon>
        <taxon>Acrobeloides</taxon>
    </lineage>
</organism>
<name>A0A914EDL4_9BILA</name>
<dbReference type="GO" id="GO:0004382">
    <property type="term" value="F:GDP phosphatase activity"/>
    <property type="evidence" value="ECO:0007669"/>
    <property type="project" value="TreeGrafter"/>
</dbReference>
<proteinExistence type="inferred from homology"/>
<evidence type="ECO:0000256" key="4">
    <source>
        <dbReference type="ARBA" id="ARBA00022837"/>
    </source>
</evidence>
<evidence type="ECO:0000256" key="3">
    <source>
        <dbReference type="ARBA" id="ARBA00022801"/>
    </source>
</evidence>
<evidence type="ECO:0000313" key="8">
    <source>
        <dbReference type="WBParaSite" id="ACRNAN_scaffold7071.g6678.t1"/>
    </source>
</evidence>
<dbReference type="InterPro" id="IPR009283">
    <property type="entry name" value="Apyrase"/>
</dbReference>
<feature type="binding site" evidence="6">
    <location>
        <position position="278"/>
    </location>
    <ligand>
        <name>Ca(2+)</name>
        <dbReference type="ChEBI" id="CHEBI:29108"/>
    </ligand>
</feature>
<dbReference type="SUPFAM" id="SSF101887">
    <property type="entry name" value="Apyrase"/>
    <property type="match status" value="1"/>
</dbReference>
<protein>
    <submittedName>
        <fullName evidence="8">Apyrase</fullName>
    </submittedName>
</protein>
<dbReference type="Gene3D" id="2.120.10.100">
    <property type="entry name" value="Apyrase"/>
    <property type="match status" value="1"/>
</dbReference>
<comment type="cofactor">
    <cofactor evidence="1 6">
        <name>Ca(2+)</name>
        <dbReference type="ChEBI" id="CHEBI:29108"/>
    </cofactor>
</comment>
<feature type="binding site" evidence="6">
    <location>
        <position position="331"/>
    </location>
    <ligand>
        <name>Ca(2+)</name>
        <dbReference type="ChEBI" id="CHEBI:29108"/>
    </ligand>
</feature>
<keyword evidence="7" id="KW-1185">Reference proteome</keyword>
<dbReference type="InterPro" id="IPR036258">
    <property type="entry name" value="Apyrase_sf"/>
</dbReference>
<feature type="binding site" evidence="6">
    <location>
        <position position="101"/>
    </location>
    <ligand>
        <name>Ca(2+)</name>
        <dbReference type="ChEBI" id="CHEBI:29108"/>
    </ligand>
</feature>
<keyword evidence="2 6" id="KW-0479">Metal-binding</keyword>